<dbReference type="Proteomes" id="UP000039865">
    <property type="component" value="Unassembled WGS sequence"/>
</dbReference>
<dbReference type="InParanoid" id="A0A078AQ61"/>
<evidence type="ECO:0000313" key="1">
    <source>
        <dbReference type="EMBL" id="CDW84525.1"/>
    </source>
</evidence>
<reference evidence="1 2" key="1">
    <citation type="submission" date="2014-06" db="EMBL/GenBank/DDBJ databases">
        <authorList>
            <person name="Swart Estienne"/>
        </authorList>
    </citation>
    <scope>NUCLEOTIDE SEQUENCE [LARGE SCALE GENOMIC DNA]</scope>
    <source>
        <strain evidence="1 2">130c</strain>
    </source>
</reference>
<name>A0A078AQ61_STYLE</name>
<evidence type="ECO:0000313" key="2">
    <source>
        <dbReference type="Proteomes" id="UP000039865"/>
    </source>
</evidence>
<protein>
    <submittedName>
        <fullName evidence="1">Uncharacterized protein</fullName>
    </submittedName>
</protein>
<accession>A0A078AQ61</accession>
<sequence length="214" mass="25711">MTEEFWAQYKKKKDLTQTNIIWKNVYLTVLFMKILQIADGIRQDQIREKHPDELYAICRTDNNYWRHYRASPKLTIDELSMMICREVGCDLAYCQNLMWKPKTPNQNIGDCMDQYHNFRDCIIREKKMFRSIVGNIDTKANPMAIPDYLEKHFKEKEALKRQRQMMGGDEEELKARIRKMDEESSMLKAKLIDTTEFKNKKEKIVMGEKEEKYM</sequence>
<gene>
    <name evidence="1" type="primary">Contig12519.g13359</name>
    <name evidence="1" type="ORF">STYLEM_13589</name>
</gene>
<dbReference type="AlphaFoldDB" id="A0A078AQ61"/>
<keyword evidence="2" id="KW-1185">Reference proteome</keyword>
<dbReference type="OrthoDB" id="10430405at2759"/>
<organism evidence="1 2">
    <name type="scientific">Stylonychia lemnae</name>
    <name type="common">Ciliate</name>
    <dbReference type="NCBI Taxonomy" id="5949"/>
    <lineage>
        <taxon>Eukaryota</taxon>
        <taxon>Sar</taxon>
        <taxon>Alveolata</taxon>
        <taxon>Ciliophora</taxon>
        <taxon>Intramacronucleata</taxon>
        <taxon>Spirotrichea</taxon>
        <taxon>Stichotrichia</taxon>
        <taxon>Sporadotrichida</taxon>
        <taxon>Oxytrichidae</taxon>
        <taxon>Stylonychinae</taxon>
        <taxon>Stylonychia</taxon>
    </lineage>
</organism>
<dbReference type="EMBL" id="CCKQ01012887">
    <property type="protein sequence ID" value="CDW84525.1"/>
    <property type="molecule type" value="Genomic_DNA"/>
</dbReference>
<proteinExistence type="predicted"/>